<protein>
    <submittedName>
        <fullName evidence="1">Uncharacterized protein</fullName>
    </submittedName>
</protein>
<name>A0A2L0RQ85_9PSED</name>
<proteinExistence type="predicted"/>
<evidence type="ECO:0000313" key="1">
    <source>
        <dbReference type="EMBL" id="AUZ44160.1"/>
    </source>
</evidence>
<organism evidence="1 2">
    <name type="scientific">Pseudomonas orientalis</name>
    <dbReference type="NCBI Taxonomy" id="76758"/>
    <lineage>
        <taxon>Bacteria</taxon>
        <taxon>Pseudomonadati</taxon>
        <taxon>Pseudomonadota</taxon>
        <taxon>Gammaproteobacteria</taxon>
        <taxon>Pseudomonadales</taxon>
        <taxon>Pseudomonadaceae</taxon>
        <taxon>Pseudomonas</taxon>
    </lineage>
</organism>
<dbReference type="KEGG" id="poi:BOP93_00790"/>
<dbReference type="Proteomes" id="UP000239888">
    <property type="component" value="Chromosome"/>
</dbReference>
<accession>A0A2L0RQ85</accession>
<sequence>MIGNRQRFSEMLMWLNSSLLGAKAAGTALEITNSVAVSGSRAIDKAQSYEGGVRGMQANMGQTTFCVFRVQRSCSLKIWFIFWKNRVGHGFAFLEFSTVALLKA</sequence>
<gene>
    <name evidence="1" type="ORF">BOP93_00790</name>
</gene>
<dbReference type="EMBL" id="CP018049">
    <property type="protein sequence ID" value="AUZ44160.1"/>
    <property type="molecule type" value="Genomic_DNA"/>
</dbReference>
<evidence type="ECO:0000313" key="2">
    <source>
        <dbReference type="Proteomes" id="UP000239888"/>
    </source>
</evidence>
<dbReference type="AlphaFoldDB" id="A0A2L0RQ85"/>
<reference evidence="1 2" key="1">
    <citation type="journal article" date="2018" name="Front. Microbiol.">
        <title>Pseudomonas orientalis F9: A Potent Antagonist against Phytopathogens with Phytotoxic Effect in the Apple Flower.</title>
        <authorList>
            <person name="Zengerer V."/>
            <person name="Schmid M."/>
            <person name="Bieri M."/>
            <person name="Muller D.C."/>
            <person name="Remus-Emsermann M.N.P."/>
            <person name="Ahrens C.H."/>
            <person name="Pelludat C."/>
        </authorList>
    </citation>
    <scope>NUCLEOTIDE SEQUENCE [LARGE SCALE GENOMIC DNA]</scope>
    <source>
        <strain evidence="1 2">F9</strain>
    </source>
</reference>